<dbReference type="Proteomes" id="UP000689195">
    <property type="component" value="Unassembled WGS sequence"/>
</dbReference>
<evidence type="ECO:0000313" key="1">
    <source>
        <dbReference type="EMBL" id="CAD8214034.1"/>
    </source>
</evidence>
<dbReference type="EMBL" id="CAJJDO010000194">
    <property type="protein sequence ID" value="CAD8214034.1"/>
    <property type="molecule type" value="Genomic_DNA"/>
</dbReference>
<proteinExistence type="predicted"/>
<dbReference type="OrthoDB" id="10488542at2759"/>
<organism evidence="1 2">
    <name type="scientific">Paramecium pentaurelia</name>
    <dbReference type="NCBI Taxonomy" id="43138"/>
    <lineage>
        <taxon>Eukaryota</taxon>
        <taxon>Sar</taxon>
        <taxon>Alveolata</taxon>
        <taxon>Ciliophora</taxon>
        <taxon>Intramacronucleata</taxon>
        <taxon>Oligohymenophorea</taxon>
        <taxon>Peniculida</taxon>
        <taxon>Parameciidae</taxon>
        <taxon>Paramecium</taxon>
    </lineage>
</organism>
<comment type="caution">
    <text evidence="1">The sequence shown here is derived from an EMBL/GenBank/DDBJ whole genome shotgun (WGS) entry which is preliminary data.</text>
</comment>
<reference evidence="1" key="1">
    <citation type="submission" date="2021-01" db="EMBL/GenBank/DDBJ databases">
        <authorList>
            <consortium name="Genoscope - CEA"/>
            <person name="William W."/>
        </authorList>
    </citation>
    <scope>NUCLEOTIDE SEQUENCE</scope>
</reference>
<keyword evidence="2" id="KW-1185">Reference proteome</keyword>
<accession>A0A8S1YQZ8</accession>
<evidence type="ECO:0000313" key="2">
    <source>
        <dbReference type="Proteomes" id="UP000689195"/>
    </source>
</evidence>
<name>A0A8S1YQZ8_9CILI</name>
<protein>
    <submittedName>
        <fullName evidence="1">Uncharacterized protein</fullName>
    </submittedName>
</protein>
<gene>
    <name evidence="1" type="ORF">PPENT_87.1.T1940012</name>
</gene>
<dbReference type="AlphaFoldDB" id="A0A8S1YQZ8"/>
<sequence>MKLGLIQMVMKQEIPILELVIIQLYVDSSFKINFSNQQTQEIQLLTYSQFKNSLDFDIQIIDNEIKLYQKNKLSNTYIKTSFDLFGVQLNKHMIKKLNNMVEYKMIKLNSDSYLIVWAAIESFQYEIFFQIQQQDGIALTNAEQILSGSEIYKLDLQINLLSNSILITWREGSQFSDMSLNSAYKRILLSKESYNLKNSVFQINQENTYTKSLGKVEVVELPNQDIIQQKIFNIMFYNILSETQMINSYKINETGGKVDLTQTRCRYACQECNYQGFYFECTNPDLFILQVDGNCVKKPQNCVNFKSNCLDCIDGYYKTQYLTCEKIYQQIVKNIPLDYQSYYQFFYQVATYSNGNFVVVGFQRGQCY</sequence>